<dbReference type="OrthoDB" id="9803054at2"/>
<dbReference type="GO" id="GO:0019867">
    <property type="term" value="C:outer membrane"/>
    <property type="evidence" value="ECO:0007669"/>
    <property type="project" value="InterPro"/>
</dbReference>
<evidence type="ECO:0000256" key="2">
    <source>
        <dbReference type="ARBA" id="ARBA00023136"/>
    </source>
</evidence>
<evidence type="ECO:0000259" key="5">
    <source>
        <dbReference type="Pfam" id="PF01103"/>
    </source>
</evidence>
<keyword evidence="2" id="KW-0472">Membrane</keyword>
<comment type="subcellular location">
    <subcellularLocation>
        <location evidence="1">Membrane</location>
    </subcellularLocation>
</comment>
<evidence type="ECO:0000256" key="3">
    <source>
        <dbReference type="SAM" id="MobiDB-lite"/>
    </source>
</evidence>
<feature type="domain" description="Bacterial surface antigen (D15)" evidence="5">
    <location>
        <begin position="650"/>
        <end position="960"/>
    </location>
</feature>
<name>A0A3A1YS93_9GAMM</name>
<keyword evidence="7" id="KW-1185">Reference proteome</keyword>
<dbReference type="Gene3D" id="3.10.20.310">
    <property type="entry name" value="membrane protein fhac"/>
    <property type="match status" value="2"/>
</dbReference>
<evidence type="ECO:0000313" key="6">
    <source>
        <dbReference type="EMBL" id="RIY38887.1"/>
    </source>
</evidence>
<gene>
    <name evidence="6" type="ORF">CKF58_03185</name>
</gene>
<feature type="chain" id="PRO_5017294277" description="Bacterial surface antigen (D15) domain-containing protein" evidence="4">
    <location>
        <begin position="42"/>
        <end position="960"/>
    </location>
</feature>
<sequence length="960" mass="105937">MKKSTPKYFLPPSKLVKSLGSLLLPLATSGMLVATSMELAAADTAATNTNSGTTTSSPNTANTTTSTSTSYSASNASATNAGASNSSVSNTNSSNTNANANTNNTSTSEVTNASNVAATNAANNTVADTNAASTTVVNANGTTAIDEQATHLFPHLSLPSNVLTYEQRGLFISTQGNKTTISSAATPEQFEIPTLSASYNSLAALKYYLKRNNIRHASQAAYPQTLQLQNTILKAAAICLVKQQQDNPALTAFVEQATTKSVSISNYQELEQRIAQQSTDEYQQYYDQLDKLPKKLDTEALENLLQSSCVINYLSTQAPALDAKAFFAEQEKAPSFLQWLKAYYRSLFVTYYTPDLQYGQRSPLVFTNKTSEQATAIPPEYYQYMDDSVLVSGQSFTVTSENGFKVKVSGVGNSELQEQAGNNVYADIAINIKNAINTINPMNIDGSLRHQMTVQKLVTNAAYGYGFYDVQVTTTRVNSKEFAVRVVLGKPLKVTDSSQVVLRGEGNGLTTLYPVAQNITEPGRLFSVPTYNSVKGNLVDIAQENGYLDAKFETAQVLVNREQKTATWNLDFNTGERYRIGTVTINGGPLDHRVTYYMAGLKVGSAYSQTEVSRSIARLQASKNFDVVDVQTTVNNQARTVDVTYNLTKGKPNNLEYSLGYDTTEGVRTQASYERYYLNRWGGSASASGYLSKLTQRFEVNYKHPYLYRPNEVFFNVGLYYERAYQTDLLYYSKSVVGYLNYSRLSFQNWQFSASLYARRDYWELSNEKIKQDIQYSEFIFARKGLTTDVSLTLRSTLGLEKLFKSVGYHAILFKAEHTFQLSEKNGLLLSVRLGKIDSNRFNYLAPALRLYSGGATSIRGYGYQSISSYKGEEDVGANKQAEFTVEYLRTLMPSLKGALFVDGGNSSDNIRLNNLYYGAGVGVRYYLPVGYAKFDIAYPLQKGFSWSKIAFYLGISASF</sequence>
<proteinExistence type="predicted"/>
<feature type="signal peptide" evidence="4">
    <location>
        <begin position="1"/>
        <end position="41"/>
    </location>
</feature>
<dbReference type="Gene3D" id="2.40.160.50">
    <property type="entry name" value="membrane protein fhac: a member of the omp85/tpsb transporter family"/>
    <property type="match status" value="1"/>
</dbReference>
<protein>
    <recommendedName>
        <fullName evidence="5">Bacterial surface antigen (D15) domain-containing protein</fullName>
    </recommendedName>
</protein>
<dbReference type="AlphaFoldDB" id="A0A3A1YS93"/>
<organism evidence="6 7">
    <name type="scientific">Psittacicella hinzii</name>
    <dbReference type="NCBI Taxonomy" id="2028575"/>
    <lineage>
        <taxon>Bacteria</taxon>
        <taxon>Pseudomonadati</taxon>
        <taxon>Pseudomonadota</taxon>
        <taxon>Gammaproteobacteria</taxon>
        <taxon>Pasteurellales</taxon>
        <taxon>Psittacicellaceae</taxon>
        <taxon>Psittacicella</taxon>
    </lineage>
</organism>
<dbReference type="RefSeq" id="WP_119530901.1">
    <property type="nucleotide sequence ID" value="NZ_NRJG01000050.1"/>
</dbReference>
<accession>A0A3A1YS93</accession>
<evidence type="ECO:0000313" key="7">
    <source>
        <dbReference type="Proteomes" id="UP000265916"/>
    </source>
</evidence>
<feature type="region of interest" description="Disordered" evidence="3">
    <location>
        <begin position="47"/>
        <end position="110"/>
    </location>
</feature>
<dbReference type="EMBL" id="NRJG01000050">
    <property type="protein sequence ID" value="RIY38887.1"/>
    <property type="molecule type" value="Genomic_DNA"/>
</dbReference>
<keyword evidence="4" id="KW-0732">Signal</keyword>
<reference evidence="6 7" key="1">
    <citation type="submission" date="2017-08" db="EMBL/GenBank/DDBJ databases">
        <title>Reclassification of Bisgaard taxon 37 and 44.</title>
        <authorList>
            <person name="Christensen H."/>
        </authorList>
    </citation>
    <scope>NUCLEOTIDE SEQUENCE [LARGE SCALE GENOMIC DNA]</scope>
    <source>
        <strain evidence="6 7">111</strain>
    </source>
</reference>
<comment type="caution">
    <text evidence="6">The sequence shown here is derived from an EMBL/GenBank/DDBJ whole genome shotgun (WGS) entry which is preliminary data.</text>
</comment>
<dbReference type="Proteomes" id="UP000265916">
    <property type="component" value="Unassembled WGS sequence"/>
</dbReference>
<dbReference type="Pfam" id="PF01103">
    <property type="entry name" value="Omp85"/>
    <property type="match status" value="1"/>
</dbReference>
<evidence type="ECO:0000256" key="4">
    <source>
        <dbReference type="SAM" id="SignalP"/>
    </source>
</evidence>
<dbReference type="InterPro" id="IPR000184">
    <property type="entry name" value="Bac_surfAg_D15"/>
</dbReference>
<evidence type="ECO:0000256" key="1">
    <source>
        <dbReference type="ARBA" id="ARBA00004370"/>
    </source>
</evidence>